<evidence type="ECO:0000313" key="1">
    <source>
        <dbReference type="EMBL" id="KAJ9093918.1"/>
    </source>
</evidence>
<evidence type="ECO:0000313" key="2">
    <source>
        <dbReference type="Proteomes" id="UP001241377"/>
    </source>
</evidence>
<accession>A0ACC2V470</accession>
<sequence length="1087" mass="120434">MLRKTPSAAFDVTSVFLGVSLTAPRRDEMKGFLDERNSPELRVRSFTPDDLGVPERDSTPVEVNVKSLLVLEWLILVLTALWFDGIFGVFASLDDDATGSGGIEDESVEPICGPWAERMTESADVDCDFLVSARLGVSAIKPPAHYQSLGVRRESRYRKLARDRPRTGNALYLLPTANNPQQTRCKLPPTHSEMDAQLEAPAATAGAQDARMMEIDELAEDPDSMEDIQHHDEPAPPLEVPQELSNPPQNTAQTTDTPVDTIPPTVGETHDGNSEMRRNNNEAEEKGAGYMESIAEKVDQEANVPPEEPQMADQDRVRPVLELKESPADAEPSEHQAMEGIHEEEAIVEAAPIENSSSIPPLVGPSEIDHEHVPAVQANEADLPSIPVTVSEASPLPNAVSSQAVNSQAVDQQMVDQQALEQQVSEQRAPSVPATVPTIPAAFPASIRTDQHPLNLEGNLTSALTSLPSPGGSEDPFNLKSGDGVFDESVNAKVERSSRHPDHVDNDGLADFSIPESRFAGVILPKSDRRTFREYIPADEVKHTQSLKITLKRPEGWTAPMFKVEEPPYPVAGRRRGGVGRQVKSVAYRNENDTFDDDHPAPSPSRRRKGKKAAKEEAELYGEVGRENKWKNSSSAILSGSDTGSHDQDGFIEIDELDDVRGDNRKKKEREPVRQSGRIAQKFRPSMAEDQAGVGHSKISYNVDDEEIDELARSYSEDSISTSPAPLKQKTTRGRKGRGKKVIDSDDDYTLIPEKAKSQDLDHEVDEDVLIYHRELCDKCFRPSAKDLLKPKKKRGGRKRKKDEFDEGSGDEAERLLGWIECERCTSAFHWACLPGQTRTKALIEDKLLPSQEQIFYKGAPRTDDTLLLVCPHCENELIANCMKCETSDPLPYVAPARTADKDQQPVEIETGIATAMDVDETSETAQVKTDAKIDRQMESEKADQTEGSTPAVVVDGPTVEEQPEVNGKQETRNLQTQQAEPDKPEPEVTSTTKKSEVDDLADVDAEKDELEDMQSDTTEEDEIPLLFRCITCKRCAHYQHRTLSDFTERHLMGNANRLRDAQSKSRQAVVPIFLLKRWQPGTKREN</sequence>
<gene>
    <name evidence="1" type="ORF">QFC19_008151</name>
</gene>
<protein>
    <submittedName>
        <fullName evidence="1">Uncharacterized protein</fullName>
    </submittedName>
</protein>
<comment type="caution">
    <text evidence="1">The sequence shown here is derived from an EMBL/GenBank/DDBJ whole genome shotgun (WGS) entry which is preliminary data.</text>
</comment>
<organism evidence="1 2">
    <name type="scientific">Naganishia cerealis</name>
    <dbReference type="NCBI Taxonomy" id="610337"/>
    <lineage>
        <taxon>Eukaryota</taxon>
        <taxon>Fungi</taxon>
        <taxon>Dikarya</taxon>
        <taxon>Basidiomycota</taxon>
        <taxon>Agaricomycotina</taxon>
        <taxon>Tremellomycetes</taxon>
        <taxon>Filobasidiales</taxon>
        <taxon>Filobasidiaceae</taxon>
        <taxon>Naganishia</taxon>
    </lineage>
</organism>
<keyword evidence="2" id="KW-1185">Reference proteome</keyword>
<dbReference type="Proteomes" id="UP001241377">
    <property type="component" value="Unassembled WGS sequence"/>
</dbReference>
<reference evidence="1" key="1">
    <citation type="submission" date="2023-04" db="EMBL/GenBank/DDBJ databases">
        <title>Draft Genome sequencing of Naganishia species isolated from polar environments using Oxford Nanopore Technology.</title>
        <authorList>
            <person name="Leo P."/>
            <person name="Venkateswaran K."/>
        </authorList>
    </citation>
    <scope>NUCLEOTIDE SEQUENCE</scope>
    <source>
        <strain evidence="1">MNA-CCFEE 5261</strain>
    </source>
</reference>
<proteinExistence type="predicted"/>
<dbReference type="EMBL" id="JASBWR010000117">
    <property type="protein sequence ID" value="KAJ9093918.1"/>
    <property type="molecule type" value="Genomic_DNA"/>
</dbReference>
<name>A0ACC2V470_9TREE</name>